<protein>
    <submittedName>
        <fullName evidence="2">Uncharacterized protein</fullName>
    </submittedName>
</protein>
<feature type="compositionally biased region" description="Basic and acidic residues" evidence="1">
    <location>
        <begin position="24"/>
        <end position="36"/>
    </location>
</feature>
<dbReference type="InterPro" id="IPR036162">
    <property type="entry name" value="Resolvase-like_N_sf"/>
</dbReference>
<sequence length="180" mass="20105">MRTETLIAPHGRIVAEYFDIDRSRSIPPQRRPEASRPLDSLPDPDRGFQAVVIGEPQRVFYGSQSTMTSPVFEHYGVQLWVPEIGGPIDPANEAHELIMSMYGGISKGERTRIRTRVRAAMTAQALLKGRYSGGVRRTDTCSWTRARIPTRPELLTARGCTGWPPIPRRLGWCEGSSLST</sequence>
<feature type="region of interest" description="Disordered" evidence="1">
    <location>
        <begin position="24"/>
        <end position="45"/>
    </location>
</feature>
<evidence type="ECO:0000313" key="2">
    <source>
        <dbReference type="EMBL" id="NYH53214.1"/>
    </source>
</evidence>
<dbReference type="Gene3D" id="3.40.50.1390">
    <property type="entry name" value="Resolvase, N-terminal catalytic domain"/>
    <property type="match status" value="1"/>
</dbReference>
<dbReference type="GO" id="GO:0000150">
    <property type="term" value="F:DNA strand exchange activity"/>
    <property type="evidence" value="ECO:0007669"/>
    <property type="project" value="InterPro"/>
</dbReference>
<dbReference type="EMBL" id="JACCHL010000001">
    <property type="protein sequence ID" value="NYH53214.1"/>
    <property type="molecule type" value="Genomic_DNA"/>
</dbReference>
<name>A0A7Y9XCE3_9ACTN</name>
<proteinExistence type="predicted"/>
<dbReference type="Proteomes" id="UP000584931">
    <property type="component" value="Unassembled WGS sequence"/>
</dbReference>
<dbReference type="AlphaFoldDB" id="A0A7Y9XCE3"/>
<accession>A0A7Y9XCE3</accession>
<reference evidence="2 3" key="1">
    <citation type="submission" date="2020-07" db="EMBL/GenBank/DDBJ databases">
        <title>Sequencing the genomes of 1000 actinobacteria strains.</title>
        <authorList>
            <person name="Klenk H.-P."/>
        </authorList>
    </citation>
    <scope>NUCLEOTIDE SEQUENCE [LARGE SCALE GENOMIC DNA]</scope>
    <source>
        <strain evidence="2 3">DSM 45278</strain>
    </source>
</reference>
<organism evidence="2 3">
    <name type="scientific">Nocardiopsis sinuspersici</name>
    <dbReference type="NCBI Taxonomy" id="501010"/>
    <lineage>
        <taxon>Bacteria</taxon>
        <taxon>Bacillati</taxon>
        <taxon>Actinomycetota</taxon>
        <taxon>Actinomycetes</taxon>
        <taxon>Streptosporangiales</taxon>
        <taxon>Nocardiopsidaceae</taxon>
        <taxon>Nocardiopsis</taxon>
    </lineage>
</organism>
<dbReference type="GO" id="GO:0003677">
    <property type="term" value="F:DNA binding"/>
    <property type="evidence" value="ECO:0007669"/>
    <property type="project" value="InterPro"/>
</dbReference>
<comment type="caution">
    <text evidence="2">The sequence shown here is derived from an EMBL/GenBank/DDBJ whole genome shotgun (WGS) entry which is preliminary data.</text>
</comment>
<gene>
    <name evidence="2" type="ORF">HNR06_002803</name>
</gene>
<evidence type="ECO:0000313" key="3">
    <source>
        <dbReference type="Proteomes" id="UP000584931"/>
    </source>
</evidence>
<evidence type="ECO:0000256" key="1">
    <source>
        <dbReference type="SAM" id="MobiDB-lite"/>
    </source>
</evidence>
<dbReference type="RefSeq" id="WP_218908721.1">
    <property type="nucleotide sequence ID" value="NZ_JACCHL010000001.1"/>
</dbReference>